<sequence length="120" mass="13905">MVRPNLILKVKLIKKYWLKILLRTLFVIWAFYFLMMLTNTGAYMSNFEVLLIAAVVGAAAYSMGKSNVSTPLEMEIDIRDERMQELIEEVKALEEEAEEKGEAMKKEIESLEEEIRELKG</sequence>
<keyword evidence="2" id="KW-0812">Transmembrane</keyword>
<feature type="transmembrane region" description="Helical" evidence="2">
    <location>
        <begin position="43"/>
        <end position="64"/>
    </location>
</feature>
<dbReference type="EMBL" id="LCLS01000006">
    <property type="protein sequence ID" value="KKU22101.1"/>
    <property type="molecule type" value="Genomic_DNA"/>
</dbReference>
<evidence type="ECO:0000256" key="2">
    <source>
        <dbReference type="SAM" id="Phobius"/>
    </source>
</evidence>
<keyword evidence="2" id="KW-0472">Membrane</keyword>
<keyword evidence="2" id="KW-1133">Transmembrane helix</keyword>
<organism evidence="3 4">
    <name type="scientific">Candidatus Nomurabacteria bacterium GW2011_GWA1_46_11</name>
    <dbReference type="NCBI Taxonomy" id="1618732"/>
    <lineage>
        <taxon>Bacteria</taxon>
        <taxon>Candidatus Nomuraibacteriota</taxon>
    </lineage>
</organism>
<reference evidence="3 4" key="1">
    <citation type="journal article" date="2015" name="Nature">
        <title>rRNA introns, odd ribosomes, and small enigmatic genomes across a large radiation of phyla.</title>
        <authorList>
            <person name="Brown C.T."/>
            <person name="Hug L.A."/>
            <person name="Thomas B.C."/>
            <person name="Sharon I."/>
            <person name="Castelle C.J."/>
            <person name="Singh A."/>
            <person name="Wilkins M.J."/>
            <person name="Williams K.H."/>
            <person name="Banfield J.F."/>
        </authorList>
    </citation>
    <scope>NUCLEOTIDE SEQUENCE [LARGE SCALE GENOMIC DNA]</scope>
</reference>
<dbReference type="Proteomes" id="UP000034107">
    <property type="component" value="Unassembled WGS sequence"/>
</dbReference>
<name>A0A0G1NNY5_9BACT</name>
<dbReference type="AlphaFoldDB" id="A0A0G1NNY5"/>
<gene>
    <name evidence="3" type="ORF">UX31_C0006G0013</name>
</gene>
<keyword evidence="1" id="KW-0175">Coiled coil</keyword>
<protein>
    <submittedName>
        <fullName evidence="3">Uncharacterized protein</fullName>
    </submittedName>
</protein>
<accession>A0A0G1NNY5</accession>
<evidence type="ECO:0000256" key="1">
    <source>
        <dbReference type="SAM" id="Coils"/>
    </source>
</evidence>
<evidence type="ECO:0000313" key="3">
    <source>
        <dbReference type="EMBL" id="KKU22101.1"/>
    </source>
</evidence>
<evidence type="ECO:0000313" key="4">
    <source>
        <dbReference type="Proteomes" id="UP000034107"/>
    </source>
</evidence>
<proteinExistence type="predicted"/>
<comment type="caution">
    <text evidence="3">The sequence shown here is derived from an EMBL/GenBank/DDBJ whole genome shotgun (WGS) entry which is preliminary data.</text>
</comment>
<feature type="coiled-coil region" evidence="1">
    <location>
        <begin position="76"/>
        <end position="114"/>
    </location>
</feature>
<feature type="transmembrane region" description="Helical" evidence="2">
    <location>
        <begin position="20"/>
        <end position="37"/>
    </location>
</feature>